<dbReference type="AlphaFoldDB" id="L8WFH6"/>
<reference evidence="1 2" key="1">
    <citation type="journal article" date="2013" name="Nat. Commun.">
        <title>The evolution and pathogenic mechanisms of the rice sheath blight pathogen.</title>
        <authorList>
            <person name="Zheng A."/>
            <person name="Lin R."/>
            <person name="Xu L."/>
            <person name="Qin P."/>
            <person name="Tang C."/>
            <person name="Ai P."/>
            <person name="Zhang D."/>
            <person name="Liu Y."/>
            <person name="Sun Z."/>
            <person name="Feng H."/>
            <person name="Wang Y."/>
            <person name="Chen Y."/>
            <person name="Liang X."/>
            <person name="Fu R."/>
            <person name="Li Q."/>
            <person name="Zhang J."/>
            <person name="Yu X."/>
            <person name="Xie Z."/>
            <person name="Ding L."/>
            <person name="Guan P."/>
            <person name="Tang J."/>
            <person name="Liang Y."/>
            <person name="Wang S."/>
            <person name="Deng Q."/>
            <person name="Li S."/>
            <person name="Zhu J."/>
            <person name="Wang L."/>
            <person name="Liu H."/>
            <person name="Li P."/>
        </authorList>
    </citation>
    <scope>NUCLEOTIDE SEQUENCE [LARGE SCALE GENOMIC DNA]</scope>
    <source>
        <strain evidence="2">AG-1 IA</strain>
    </source>
</reference>
<organism evidence="1 2">
    <name type="scientific">Thanatephorus cucumeris (strain AG1-IA)</name>
    <name type="common">Rice sheath blight fungus</name>
    <name type="synonym">Rhizoctonia solani</name>
    <dbReference type="NCBI Taxonomy" id="983506"/>
    <lineage>
        <taxon>Eukaryota</taxon>
        <taxon>Fungi</taxon>
        <taxon>Dikarya</taxon>
        <taxon>Basidiomycota</taxon>
        <taxon>Agaricomycotina</taxon>
        <taxon>Agaricomycetes</taxon>
        <taxon>Cantharellales</taxon>
        <taxon>Ceratobasidiaceae</taxon>
        <taxon>Rhizoctonia</taxon>
        <taxon>Rhizoctonia solani AG-1</taxon>
    </lineage>
</organism>
<protein>
    <submittedName>
        <fullName evidence="1">Uncharacterized protein</fullName>
    </submittedName>
</protein>
<accession>L8WFH6</accession>
<dbReference type="HOGENOM" id="CLU_2998088_0_0_1"/>
<comment type="caution">
    <text evidence="1">The sequence shown here is derived from an EMBL/GenBank/DDBJ whole genome shotgun (WGS) entry which is preliminary data.</text>
</comment>
<evidence type="ECO:0000313" key="1">
    <source>
        <dbReference type="EMBL" id="ELU35538.1"/>
    </source>
</evidence>
<dbReference type="Proteomes" id="UP000011668">
    <property type="component" value="Unassembled WGS sequence"/>
</dbReference>
<keyword evidence="2" id="KW-1185">Reference proteome</keyword>
<sequence length="57" mass="6803">MSYLQPERERKPDSDCCGSSREQCCARIGCRDHPYEAFTIYRVWILPLQWFVQTFQG</sequence>
<name>L8WFH6_THACA</name>
<gene>
    <name evidence="1" type="ORF">AG1IA_10432</name>
</gene>
<dbReference type="EMBL" id="AFRT01006213">
    <property type="protein sequence ID" value="ELU35538.1"/>
    <property type="molecule type" value="Genomic_DNA"/>
</dbReference>
<evidence type="ECO:0000313" key="2">
    <source>
        <dbReference type="Proteomes" id="UP000011668"/>
    </source>
</evidence>
<proteinExistence type="predicted"/>